<protein>
    <submittedName>
        <fullName evidence="2">GNAT superfamily N-acetyltransferase</fullName>
    </submittedName>
</protein>
<evidence type="ECO:0000313" key="3">
    <source>
        <dbReference type="Proteomes" id="UP000535511"/>
    </source>
</evidence>
<gene>
    <name evidence="2" type="ORF">BJZ21_002155</name>
</gene>
<proteinExistence type="predicted"/>
<dbReference type="InterPro" id="IPR016181">
    <property type="entry name" value="Acyl_CoA_acyltransferase"/>
</dbReference>
<dbReference type="AlphaFoldDB" id="A0A7Y9E6T6"/>
<evidence type="ECO:0000259" key="1">
    <source>
        <dbReference type="Pfam" id="PF00583"/>
    </source>
</evidence>
<dbReference type="CDD" id="cd04301">
    <property type="entry name" value="NAT_SF"/>
    <property type="match status" value="1"/>
</dbReference>
<dbReference type="Pfam" id="PF00583">
    <property type="entry name" value="Acetyltransf_1"/>
    <property type="match status" value="1"/>
</dbReference>
<organism evidence="2 3">
    <name type="scientific">Nocardioides panaciterrulae</name>
    <dbReference type="NCBI Taxonomy" id="661492"/>
    <lineage>
        <taxon>Bacteria</taxon>
        <taxon>Bacillati</taxon>
        <taxon>Actinomycetota</taxon>
        <taxon>Actinomycetes</taxon>
        <taxon>Propionibacteriales</taxon>
        <taxon>Nocardioidaceae</taxon>
        <taxon>Nocardioides</taxon>
    </lineage>
</organism>
<sequence>MFEPVGTDPAHSGRGLARALCAQMLHVARDLGAHTAVVGPRGDAGYPLPRRVYEGLGMREVAQFVPMTNCQD</sequence>
<feature type="domain" description="N-acetyltransferase" evidence="1">
    <location>
        <begin position="5"/>
        <end position="35"/>
    </location>
</feature>
<dbReference type="SUPFAM" id="SSF55729">
    <property type="entry name" value="Acyl-CoA N-acyltransferases (Nat)"/>
    <property type="match status" value="1"/>
</dbReference>
<keyword evidence="3" id="KW-1185">Reference proteome</keyword>
<name>A0A7Y9E6T6_9ACTN</name>
<dbReference type="Gene3D" id="3.40.630.30">
    <property type="match status" value="1"/>
</dbReference>
<accession>A0A7Y9E6T6</accession>
<reference evidence="2 3" key="1">
    <citation type="submission" date="2020-07" db="EMBL/GenBank/DDBJ databases">
        <title>Sequencing the genomes of 1000 actinobacteria strains.</title>
        <authorList>
            <person name="Klenk H.-P."/>
        </authorList>
    </citation>
    <scope>NUCLEOTIDE SEQUENCE [LARGE SCALE GENOMIC DNA]</scope>
    <source>
        <strain evidence="2 3">DSM 21350</strain>
    </source>
</reference>
<comment type="caution">
    <text evidence="2">The sequence shown here is derived from an EMBL/GenBank/DDBJ whole genome shotgun (WGS) entry which is preliminary data.</text>
</comment>
<dbReference type="Proteomes" id="UP000535511">
    <property type="component" value="Unassembled WGS sequence"/>
</dbReference>
<dbReference type="EMBL" id="JACCBG010000001">
    <property type="protein sequence ID" value="NYD42072.1"/>
    <property type="molecule type" value="Genomic_DNA"/>
</dbReference>
<evidence type="ECO:0000313" key="2">
    <source>
        <dbReference type="EMBL" id="NYD42072.1"/>
    </source>
</evidence>
<dbReference type="GO" id="GO:0016747">
    <property type="term" value="F:acyltransferase activity, transferring groups other than amino-acyl groups"/>
    <property type="evidence" value="ECO:0007669"/>
    <property type="project" value="InterPro"/>
</dbReference>
<keyword evidence="2" id="KW-0808">Transferase</keyword>
<dbReference type="InterPro" id="IPR000182">
    <property type="entry name" value="GNAT_dom"/>
</dbReference>